<dbReference type="EMBL" id="GGMR01019349">
    <property type="protein sequence ID" value="MBY31968.1"/>
    <property type="molecule type" value="Transcribed_RNA"/>
</dbReference>
<organism evidence="2">
    <name type="scientific">Schizaphis graminum</name>
    <name type="common">Green bug aphid</name>
    <dbReference type="NCBI Taxonomy" id="13262"/>
    <lineage>
        <taxon>Eukaryota</taxon>
        <taxon>Metazoa</taxon>
        <taxon>Ecdysozoa</taxon>
        <taxon>Arthropoda</taxon>
        <taxon>Hexapoda</taxon>
        <taxon>Insecta</taxon>
        <taxon>Pterygota</taxon>
        <taxon>Neoptera</taxon>
        <taxon>Paraneoptera</taxon>
        <taxon>Hemiptera</taxon>
        <taxon>Sternorrhyncha</taxon>
        <taxon>Aphidomorpha</taxon>
        <taxon>Aphidoidea</taxon>
        <taxon>Aphididae</taxon>
        <taxon>Aphidini</taxon>
        <taxon>Schizaphis</taxon>
    </lineage>
</organism>
<dbReference type="AlphaFoldDB" id="A0A2S2PRM3"/>
<accession>A0A2S2PRM3</accession>
<evidence type="ECO:0000313" key="2">
    <source>
        <dbReference type="EMBL" id="MBY31968.1"/>
    </source>
</evidence>
<feature type="compositionally biased region" description="Basic and acidic residues" evidence="1">
    <location>
        <begin position="297"/>
        <end position="308"/>
    </location>
</feature>
<feature type="region of interest" description="Disordered" evidence="1">
    <location>
        <begin position="28"/>
        <end position="56"/>
    </location>
</feature>
<gene>
    <name evidence="2" type="ORF">g.152115</name>
</gene>
<reference evidence="2" key="1">
    <citation type="submission" date="2018-04" db="EMBL/GenBank/DDBJ databases">
        <title>Transcriptome of Schizaphis graminum biotype I.</title>
        <authorList>
            <person name="Scully E.D."/>
            <person name="Geib S.M."/>
            <person name="Palmer N.A."/>
            <person name="Koch K."/>
            <person name="Bradshaw J."/>
            <person name="Heng-Moss T."/>
            <person name="Sarath G."/>
        </authorList>
    </citation>
    <scope>NUCLEOTIDE SEQUENCE</scope>
</reference>
<name>A0A2S2PRM3_SCHGA</name>
<feature type="compositionally biased region" description="Polar residues" evidence="1">
    <location>
        <begin position="281"/>
        <end position="291"/>
    </location>
</feature>
<proteinExistence type="predicted"/>
<sequence length="375" mass="42557">MLTLNSKSPSVEKKITPVIEKNDIVTVSTSDKKKVTPSKIKKTNDGGRRSGPKSKTCAQQLKIEKTTSNLSKKIEINSEQAENNNVDITDTIEAESKKISVTTKDNNEDKIVLSLINSSHTDNNIVKMESNKIKQTTNLANFDNSTKIEIIEKSNIIRNHLDEEKNKNTIVRVKEVIPEPREEEDNIQNEELDHEIYEELDHEFDELEIFEAFGLNTVKSSIQEHNKDDNNEDSINLTIGEDDIKLFADEEDTNIEKEDEVIGNQIKEETSSIKQHESCHPVTNSRSSTGLVKSRRSATEKRSSVGDKLRSIHKEDKDISITKPIINVSVPKDEKKEVEKQVKDKVEAGNKQRFVLNMVLTTDSLSFHWNIAPRI</sequence>
<feature type="compositionally biased region" description="Basic and acidic residues" evidence="1">
    <location>
        <begin position="270"/>
        <end position="279"/>
    </location>
</feature>
<evidence type="ECO:0000256" key="1">
    <source>
        <dbReference type="SAM" id="MobiDB-lite"/>
    </source>
</evidence>
<protein>
    <submittedName>
        <fullName evidence="2">Uncharacterized protein</fullName>
    </submittedName>
</protein>
<feature type="region of interest" description="Disordered" evidence="1">
    <location>
        <begin position="270"/>
        <end position="308"/>
    </location>
</feature>